<dbReference type="Proteomes" id="UP000507222">
    <property type="component" value="Unassembled WGS sequence"/>
</dbReference>
<proteinExistence type="predicted"/>
<protein>
    <submittedName>
        <fullName evidence="2">Uncharacterized protein</fullName>
    </submittedName>
</protein>
<sequence>MDSMQNETDDSDHDHQFSIKPNSAQPNTAYIPISDPDLNQNFKLHACIKHPIAQNSNMHDHKRGRKLNN</sequence>
<dbReference type="EMBL" id="CAEKDK010000002">
    <property type="protein sequence ID" value="CAB4270804.1"/>
    <property type="molecule type" value="Genomic_DNA"/>
</dbReference>
<name>A0A6J5U603_PRUAR</name>
<reference evidence="2 3" key="1">
    <citation type="submission" date="2020-05" db="EMBL/GenBank/DDBJ databases">
        <authorList>
            <person name="Campoy J."/>
            <person name="Schneeberger K."/>
            <person name="Spophaly S."/>
        </authorList>
    </citation>
    <scope>NUCLEOTIDE SEQUENCE [LARGE SCALE GENOMIC DNA]</scope>
    <source>
        <strain evidence="2">PruArmRojPasFocal</strain>
    </source>
</reference>
<feature type="region of interest" description="Disordered" evidence="1">
    <location>
        <begin position="1"/>
        <end position="30"/>
    </location>
</feature>
<evidence type="ECO:0000313" key="3">
    <source>
        <dbReference type="Proteomes" id="UP000507222"/>
    </source>
</evidence>
<dbReference type="AlphaFoldDB" id="A0A6J5U603"/>
<evidence type="ECO:0000256" key="1">
    <source>
        <dbReference type="SAM" id="MobiDB-lite"/>
    </source>
</evidence>
<accession>A0A6J5U603</accession>
<feature type="compositionally biased region" description="Polar residues" evidence="1">
    <location>
        <begin position="19"/>
        <end position="28"/>
    </location>
</feature>
<evidence type="ECO:0000313" key="2">
    <source>
        <dbReference type="EMBL" id="CAB4270804.1"/>
    </source>
</evidence>
<organism evidence="2 3">
    <name type="scientific">Prunus armeniaca</name>
    <name type="common">Apricot</name>
    <name type="synonym">Armeniaca vulgaris</name>
    <dbReference type="NCBI Taxonomy" id="36596"/>
    <lineage>
        <taxon>Eukaryota</taxon>
        <taxon>Viridiplantae</taxon>
        <taxon>Streptophyta</taxon>
        <taxon>Embryophyta</taxon>
        <taxon>Tracheophyta</taxon>
        <taxon>Spermatophyta</taxon>
        <taxon>Magnoliopsida</taxon>
        <taxon>eudicotyledons</taxon>
        <taxon>Gunneridae</taxon>
        <taxon>Pentapetalae</taxon>
        <taxon>rosids</taxon>
        <taxon>fabids</taxon>
        <taxon>Rosales</taxon>
        <taxon>Rosaceae</taxon>
        <taxon>Amygdaloideae</taxon>
        <taxon>Amygdaleae</taxon>
        <taxon>Prunus</taxon>
    </lineage>
</organism>
<gene>
    <name evidence="2" type="ORF">CURHAP_LOCUS17097</name>
</gene>